<reference evidence="1" key="2">
    <citation type="journal article" date="2015" name="Data Brief">
        <title>Shoot transcriptome of the giant reed, Arundo donax.</title>
        <authorList>
            <person name="Barrero R.A."/>
            <person name="Guerrero F.D."/>
            <person name="Moolhuijzen P."/>
            <person name="Goolsby J.A."/>
            <person name="Tidwell J."/>
            <person name="Bellgard S.E."/>
            <person name="Bellgard M.I."/>
        </authorList>
    </citation>
    <scope>NUCLEOTIDE SEQUENCE</scope>
    <source>
        <tissue evidence="1">Shoot tissue taken approximately 20 cm above the soil surface</tissue>
    </source>
</reference>
<protein>
    <submittedName>
        <fullName evidence="1">Uncharacterized protein</fullName>
    </submittedName>
</protein>
<sequence length="44" mass="4787">MMISTKISKALVSVQRNGFQSLGETSVQAVCSSNLRICRANLDE</sequence>
<accession>A0A0A8YRW4</accession>
<reference evidence="1" key="1">
    <citation type="submission" date="2014-09" db="EMBL/GenBank/DDBJ databases">
        <authorList>
            <person name="Magalhaes I.L.F."/>
            <person name="Oliveira U."/>
            <person name="Santos F.R."/>
            <person name="Vidigal T.H.D.A."/>
            <person name="Brescovit A.D."/>
            <person name="Santos A.J."/>
        </authorList>
    </citation>
    <scope>NUCLEOTIDE SEQUENCE</scope>
    <source>
        <tissue evidence="1">Shoot tissue taken approximately 20 cm above the soil surface</tissue>
    </source>
</reference>
<dbReference type="AlphaFoldDB" id="A0A0A8YRW4"/>
<organism evidence="1">
    <name type="scientific">Arundo donax</name>
    <name type="common">Giant reed</name>
    <name type="synonym">Donax arundinaceus</name>
    <dbReference type="NCBI Taxonomy" id="35708"/>
    <lineage>
        <taxon>Eukaryota</taxon>
        <taxon>Viridiplantae</taxon>
        <taxon>Streptophyta</taxon>
        <taxon>Embryophyta</taxon>
        <taxon>Tracheophyta</taxon>
        <taxon>Spermatophyta</taxon>
        <taxon>Magnoliopsida</taxon>
        <taxon>Liliopsida</taxon>
        <taxon>Poales</taxon>
        <taxon>Poaceae</taxon>
        <taxon>PACMAD clade</taxon>
        <taxon>Arundinoideae</taxon>
        <taxon>Arundineae</taxon>
        <taxon>Arundo</taxon>
    </lineage>
</organism>
<dbReference type="EMBL" id="GBRH01268301">
    <property type="protein sequence ID" value="JAD29594.1"/>
    <property type="molecule type" value="Transcribed_RNA"/>
</dbReference>
<name>A0A0A8YRW4_ARUDO</name>
<evidence type="ECO:0000313" key="1">
    <source>
        <dbReference type="EMBL" id="JAD29594.1"/>
    </source>
</evidence>
<proteinExistence type="predicted"/>